<proteinExistence type="predicted"/>
<dbReference type="SMART" id="SM00867">
    <property type="entry name" value="YceI"/>
    <property type="match status" value="1"/>
</dbReference>
<organism evidence="3 4">
    <name type="scientific">Pedobacter africanus</name>
    <dbReference type="NCBI Taxonomy" id="151894"/>
    <lineage>
        <taxon>Bacteria</taxon>
        <taxon>Pseudomonadati</taxon>
        <taxon>Bacteroidota</taxon>
        <taxon>Sphingobacteriia</taxon>
        <taxon>Sphingobacteriales</taxon>
        <taxon>Sphingobacteriaceae</taxon>
        <taxon>Pedobacter</taxon>
    </lineage>
</organism>
<dbReference type="Proteomes" id="UP000192756">
    <property type="component" value="Unassembled WGS sequence"/>
</dbReference>
<dbReference type="PANTHER" id="PTHR34406:SF1">
    <property type="entry name" value="PROTEIN YCEI"/>
    <property type="match status" value="1"/>
</dbReference>
<feature type="signal peptide" evidence="1">
    <location>
        <begin position="1"/>
        <end position="21"/>
    </location>
</feature>
<dbReference type="RefSeq" id="WP_084239434.1">
    <property type="nucleotide sequence ID" value="NZ_FWXT01000001.1"/>
</dbReference>
<dbReference type="InterPro" id="IPR007372">
    <property type="entry name" value="Lipid/polyisoprenoid-bd_YceI"/>
</dbReference>
<dbReference type="OrthoDB" id="951410at2"/>
<dbReference type="Gene3D" id="2.40.128.110">
    <property type="entry name" value="Lipid/polyisoprenoid-binding, YceI-like"/>
    <property type="match status" value="1"/>
</dbReference>
<dbReference type="AlphaFoldDB" id="A0A1W2C0H3"/>
<keyword evidence="1" id="KW-0732">Signal</keyword>
<dbReference type="SUPFAM" id="SSF101874">
    <property type="entry name" value="YceI-like"/>
    <property type="match status" value="1"/>
</dbReference>
<dbReference type="InterPro" id="IPR036761">
    <property type="entry name" value="TTHA0802/YceI-like_sf"/>
</dbReference>
<keyword evidence="4" id="KW-1185">Reference proteome</keyword>
<dbReference type="Pfam" id="PF04264">
    <property type="entry name" value="YceI"/>
    <property type="match status" value="1"/>
</dbReference>
<sequence>MKLKLTSFALLLTVIVSSAFIAPVLKPVPYKVDLEKSSITWLGKKLTGSHNGTIDLQSGSLLFDGKKLSGGNFVINMTTIKDADKSARLEGHLKADDFFGTDKFATSTFVIKKVAAAAANQVNVTGDLTIKGVTNSITFPATVTWNADGSVSATAEKVTVDRTKFGIKYRSKGMFPDVGDKMIYDDFELSVKLVAKK</sequence>
<reference evidence="4" key="1">
    <citation type="submission" date="2017-04" db="EMBL/GenBank/DDBJ databases">
        <authorList>
            <person name="Varghese N."/>
            <person name="Submissions S."/>
        </authorList>
    </citation>
    <scope>NUCLEOTIDE SEQUENCE [LARGE SCALE GENOMIC DNA]</scope>
    <source>
        <strain evidence="4">DSM 12126</strain>
    </source>
</reference>
<gene>
    <name evidence="3" type="ORF">SAMN04488524_2799</name>
</gene>
<evidence type="ECO:0000313" key="4">
    <source>
        <dbReference type="Proteomes" id="UP000192756"/>
    </source>
</evidence>
<dbReference type="PANTHER" id="PTHR34406">
    <property type="entry name" value="PROTEIN YCEI"/>
    <property type="match status" value="1"/>
</dbReference>
<evidence type="ECO:0000259" key="2">
    <source>
        <dbReference type="SMART" id="SM00867"/>
    </source>
</evidence>
<evidence type="ECO:0000256" key="1">
    <source>
        <dbReference type="SAM" id="SignalP"/>
    </source>
</evidence>
<accession>A0A1W2C0H3</accession>
<protein>
    <submittedName>
        <fullName evidence="3">Polyisoprenoid-binding protein YceI</fullName>
    </submittedName>
</protein>
<dbReference type="EMBL" id="FWXT01000001">
    <property type="protein sequence ID" value="SMC78650.1"/>
    <property type="molecule type" value="Genomic_DNA"/>
</dbReference>
<name>A0A1W2C0H3_9SPHI</name>
<dbReference type="STRING" id="151894.SAMN04488524_2799"/>
<feature type="chain" id="PRO_5012303401" evidence="1">
    <location>
        <begin position="22"/>
        <end position="197"/>
    </location>
</feature>
<feature type="domain" description="Lipid/polyisoprenoid-binding YceI-like" evidence="2">
    <location>
        <begin position="29"/>
        <end position="196"/>
    </location>
</feature>
<evidence type="ECO:0000313" key="3">
    <source>
        <dbReference type="EMBL" id="SMC78650.1"/>
    </source>
</evidence>